<feature type="transmembrane region" description="Helical" evidence="1">
    <location>
        <begin position="94"/>
        <end position="120"/>
    </location>
</feature>
<keyword evidence="1" id="KW-1133">Transmembrane helix</keyword>
<protein>
    <recommendedName>
        <fullName evidence="4">G-protein coupled receptors family 1 profile domain-containing protein</fullName>
    </recommendedName>
</protein>
<feature type="transmembrane region" description="Helical" evidence="1">
    <location>
        <begin position="64"/>
        <end position="88"/>
    </location>
</feature>
<evidence type="ECO:0000313" key="3">
    <source>
        <dbReference type="Proteomes" id="UP000018888"/>
    </source>
</evidence>
<reference evidence="2 3" key="2">
    <citation type="journal article" date="2018" name="New Phytol.">
        <title>High intraspecific genome diversity in the model arbuscular mycorrhizal symbiont Rhizophagus irregularis.</title>
        <authorList>
            <person name="Chen E.C.H."/>
            <person name="Morin E."/>
            <person name="Beaudet D."/>
            <person name="Noel J."/>
            <person name="Yildirir G."/>
            <person name="Ndikumana S."/>
            <person name="Charron P."/>
            <person name="St-Onge C."/>
            <person name="Giorgi J."/>
            <person name="Kruger M."/>
            <person name="Marton T."/>
            <person name="Ropars J."/>
            <person name="Grigoriev I.V."/>
            <person name="Hainaut M."/>
            <person name="Henrissat B."/>
            <person name="Roux C."/>
            <person name="Martin F."/>
            <person name="Corradi N."/>
        </authorList>
    </citation>
    <scope>NUCLEOTIDE SEQUENCE [LARGE SCALE GENOMIC DNA]</scope>
    <source>
        <strain evidence="2 3">DAOM 197198</strain>
    </source>
</reference>
<sequence length="334" mass="39327">MNVDNNIPCQWMYTLEGNCKEKNLLIKILNISAICYGILALKNVFFIIWRVYLRKVEKRGCAPLDYMVTFAFIFNLLRSVDNFIVVYNLFPEAIIFRVSFFAISWIPGATVIYLYLAVVFRTIPRLILHRLTCKENTLWILNTKKITPVLWTLSTITSIGLISSSVLAGYFLKEQKVKEMIIAFSAQMFFFLFINFICWILFLYYGRILVKLTRESLTLAGMNDERKDIEKKKFDIYIHKMKMFNYIFGGISLLFVLCLIPITIFYKKFLMEIFITNLLYCLTCNVYSIIMVGIIGFFIIYSEFKSRNLEGRKEPVHSTWMQTEISYQNLSRHI</sequence>
<dbReference type="Proteomes" id="UP000018888">
    <property type="component" value="Unassembled WGS sequence"/>
</dbReference>
<evidence type="ECO:0008006" key="4">
    <source>
        <dbReference type="Google" id="ProtNLM"/>
    </source>
</evidence>
<feature type="transmembrane region" description="Helical" evidence="1">
    <location>
        <begin position="184"/>
        <end position="205"/>
    </location>
</feature>
<dbReference type="AlphaFoldDB" id="A0A2P4QDN8"/>
<accession>A0A2P4QDN8</accession>
<dbReference type="EMBL" id="AUPC02000057">
    <property type="protein sequence ID" value="POG75753.1"/>
    <property type="molecule type" value="Genomic_DNA"/>
</dbReference>
<dbReference type="VEuPathDB" id="FungiDB:RhiirFUN_020386"/>
<keyword evidence="1" id="KW-0812">Transmembrane</keyword>
<keyword evidence="1" id="KW-0472">Membrane</keyword>
<evidence type="ECO:0000313" key="2">
    <source>
        <dbReference type="EMBL" id="POG75753.1"/>
    </source>
</evidence>
<gene>
    <name evidence="2" type="ORF">GLOIN_2v1562120</name>
</gene>
<reference evidence="2 3" key="1">
    <citation type="journal article" date="2013" name="Proc. Natl. Acad. Sci. U.S.A.">
        <title>Genome of an arbuscular mycorrhizal fungus provides insight into the oldest plant symbiosis.</title>
        <authorList>
            <person name="Tisserant E."/>
            <person name="Malbreil M."/>
            <person name="Kuo A."/>
            <person name="Kohler A."/>
            <person name="Symeonidi A."/>
            <person name="Balestrini R."/>
            <person name="Charron P."/>
            <person name="Duensing N."/>
            <person name="Frei Dit Frey N."/>
            <person name="Gianinazzi-Pearson V."/>
            <person name="Gilbert L.B."/>
            <person name="Handa Y."/>
            <person name="Herr J.R."/>
            <person name="Hijri M."/>
            <person name="Koul R."/>
            <person name="Kawaguchi M."/>
            <person name="Krajinski F."/>
            <person name="Lammers P.J."/>
            <person name="Masclaux F.G."/>
            <person name="Murat C."/>
            <person name="Morin E."/>
            <person name="Ndikumana S."/>
            <person name="Pagni M."/>
            <person name="Petitpierre D."/>
            <person name="Requena N."/>
            <person name="Rosikiewicz P."/>
            <person name="Riley R."/>
            <person name="Saito K."/>
            <person name="San Clemente H."/>
            <person name="Shapiro H."/>
            <person name="van Tuinen D."/>
            <person name="Becard G."/>
            <person name="Bonfante P."/>
            <person name="Paszkowski U."/>
            <person name="Shachar-Hill Y.Y."/>
            <person name="Tuskan G.A."/>
            <person name="Young P.W."/>
            <person name="Sanders I.R."/>
            <person name="Henrissat B."/>
            <person name="Rensing S.A."/>
            <person name="Grigoriev I.V."/>
            <person name="Corradi N."/>
            <person name="Roux C."/>
            <person name="Martin F."/>
        </authorList>
    </citation>
    <scope>NUCLEOTIDE SEQUENCE [LARGE SCALE GENOMIC DNA]</scope>
    <source>
        <strain evidence="2 3">DAOM 197198</strain>
    </source>
</reference>
<organism evidence="2 3">
    <name type="scientific">Rhizophagus irregularis (strain DAOM 181602 / DAOM 197198 / MUCL 43194)</name>
    <name type="common">Arbuscular mycorrhizal fungus</name>
    <name type="synonym">Glomus intraradices</name>
    <dbReference type="NCBI Taxonomy" id="747089"/>
    <lineage>
        <taxon>Eukaryota</taxon>
        <taxon>Fungi</taxon>
        <taxon>Fungi incertae sedis</taxon>
        <taxon>Mucoromycota</taxon>
        <taxon>Glomeromycotina</taxon>
        <taxon>Glomeromycetes</taxon>
        <taxon>Glomerales</taxon>
        <taxon>Glomeraceae</taxon>
        <taxon>Rhizophagus</taxon>
    </lineage>
</organism>
<keyword evidence="3" id="KW-1185">Reference proteome</keyword>
<feature type="transmembrane region" description="Helical" evidence="1">
    <location>
        <begin position="286"/>
        <end position="304"/>
    </location>
</feature>
<feature type="transmembrane region" description="Helical" evidence="1">
    <location>
        <begin position="149"/>
        <end position="172"/>
    </location>
</feature>
<comment type="caution">
    <text evidence="2">The sequence shown here is derived from an EMBL/GenBank/DDBJ whole genome shotgun (WGS) entry which is preliminary data.</text>
</comment>
<feature type="transmembrane region" description="Helical" evidence="1">
    <location>
        <begin position="243"/>
        <end position="266"/>
    </location>
</feature>
<feature type="transmembrane region" description="Helical" evidence="1">
    <location>
        <begin position="31"/>
        <end position="52"/>
    </location>
</feature>
<evidence type="ECO:0000256" key="1">
    <source>
        <dbReference type="SAM" id="Phobius"/>
    </source>
</evidence>
<proteinExistence type="predicted"/>
<name>A0A2P4QDN8_RHIID</name>